<organism evidence="1 2">
    <name type="scientific">Promicromonospora vindobonensis</name>
    <dbReference type="NCBI Taxonomy" id="195748"/>
    <lineage>
        <taxon>Bacteria</taxon>
        <taxon>Bacillati</taxon>
        <taxon>Actinomycetota</taxon>
        <taxon>Actinomycetes</taxon>
        <taxon>Micrococcales</taxon>
        <taxon>Promicromonosporaceae</taxon>
        <taxon>Promicromonospora</taxon>
    </lineage>
</organism>
<name>A0ABW5W1Q4_9MICO</name>
<sequence>MLTSDGRGGADRALAALAKEFDRRLALIAPRDRTELRRILLALLARAAGDVVTGRFRASAATGARSACRG</sequence>
<gene>
    <name evidence="1" type="ORF">ACFS27_26310</name>
</gene>
<reference evidence="2" key="1">
    <citation type="journal article" date="2019" name="Int. J. Syst. Evol. Microbiol.">
        <title>The Global Catalogue of Microorganisms (GCM) 10K type strain sequencing project: providing services to taxonomists for standard genome sequencing and annotation.</title>
        <authorList>
            <consortium name="The Broad Institute Genomics Platform"/>
            <consortium name="The Broad Institute Genome Sequencing Center for Infectious Disease"/>
            <person name="Wu L."/>
            <person name="Ma J."/>
        </authorList>
    </citation>
    <scope>NUCLEOTIDE SEQUENCE [LARGE SCALE GENOMIC DNA]</scope>
    <source>
        <strain evidence="2">CCM 7044</strain>
    </source>
</reference>
<accession>A0ABW5W1Q4</accession>
<dbReference type="RefSeq" id="WP_377189836.1">
    <property type="nucleotide sequence ID" value="NZ_JBHUOG010000002.1"/>
</dbReference>
<protein>
    <submittedName>
        <fullName evidence="1">Uncharacterized protein</fullName>
    </submittedName>
</protein>
<dbReference type="EMBL" id="JBHUOG010000002">
    <property type="protein sequence ID" value="MFD2797099.1"/>
    <property type="molecule type" value="Genomic_DNA"/>
</dbReference>
<dbReference type="Proteomes" id="UP001597479">
    <property type="component" value="Unassembled WGS sequence"/>
</dbReference>
<proteinExistence type="predicted"/>
<evidence type="ECO:0000313" key="1">
    <source>
        <dbReference type="EMBL" id="MFD2797099.1"/>
    </source>
</evidence>
<evidence type="ECO:0000313" key="2">
    <source>
        <dbReference type="Proteomes" id="UP001597479"/>
    </source>
</evidence>
<comment type="caution">
    <text evidence="1">The sequence shown here is derived from an EMBL/GenBank/DDBJ whole genome shotgun (WGS) entry which is preliminary data.</text>
</comment>
<keyword evidence="2" id="KW-1185">Reference proteome</keyword>